<sequence>MVLIRCIKNVYGETVEIPTDFMESRLLFKVNNFYMAEQDNEGHLVTQDEEGEPHIIADSNEILSGGSWFHEHFVLL</sequence>
<accession>A0A1I2QCS2</accession>
<organism evidence="1 2">
    <name type="scientific">Sporolactobacillus nakayamae</name>
    <dbReference type="NCBI Taxonomy" id="269670"/>
    <lineage>
        <taxon>Bacteria</taxon>
        <taxon>Bacillati</taxon>
        <taxon>Bacillota</taxon>
        <taxon>Bacilli</taxon>
        <taxon>Bacillales</taxon>
        <taxon>Sporolactobacillaceae</taxon>
        <taxon>Sporolactobacillus</taxon>
    </lineage>
</organism>
<keyword evidence="2" id="KW-1185">Reference proteome</keyword>
<dbReference type="EMBL" id="FOOY01000006">
    <property type="protein sequence ID" value="SFG23421.1"/>
    <property type="molecule type" value="Genomic_DNA"/>
</dbReference>
<evidence type="ECO:0000313" key="1">
    <source>
        <dbReference type="EMBL" id="SFG23421.1"/>
    </source>
</evidence>
<dbReference type="RefSeq" id="WP_093670819.1">
    <property type="nucleotide sequence ID" value="NZ_FOOY01000006.1"/>
</dbReference>
<reference evidence="2" key="1">
    <citation type="submission" date="2016-10" db="EMBL/GenBank/DDBJ databases">
        <authorList>
            <person name="Varghese N."/>
            <person name="Submissions S."/>
        </authorList>
    </citation>
    <scope>NUCLEOTIDE SEQUENCE [LARGE SCALE GENOMIC DNA]</scope>
    <source>
        <strain evidence="2">ATCC 700379</strain>
    </source>
</reference>
<evidence type="ECO:0000313" key="2">
    <source>
        <dbReference type="Proteomes" id="UP000198752"/>
    </source>
</evidence>
<dbReference type="Proteomes" id="UP000198752">
    <property type="component" value="Unassembled WGS sequence"/>
</dbReference>
<dbReference type="AlphaFoldDB" id="A0A1I2QCS2"/>
<dbReference type="STRING" id="269670.SAMN02982927_01069"/>
<dbReference type="OrthoDB" id="2679643at2"/>
<protein>
    <submittedName>
        <fullName evidence="1">Uncharacterized protein</fullName>
    </submittedName>
</protein>
<name>A0A1I2QCS2_9BACL</name>
<proteinExistence type="predicted"/>
<gene>
    <name evidence="1" type="ORF">SAMN02982927_01069</name>
</gene>